<name>A0AAU8BEB4_9CAUD</name>
<gene>
    <name evidence="1" type="ORF">vBKpH01_2</name>
</gene>
<accession>A0AAU8BEB4</accession>
<reference evidence="1" key="1">
    <citation type="submission" date="2024-05" db="EMBL/GenBank/DDBJ databases">
        <authorList>
            <person name="Jiang H.L."/>
        </authorList>
    </citation>
    <scope>NUCLEOTIDE SEQUENCE</scope>
</reference>
<evidence type="ECO:0000313" key="1">
    <source>
        <dbReference type="EMBL" id="XCD09764.1"/>
    </source>
</evidence>
<sequence length="70" mass="8266">MSMYDLAHEIRVQRESQEKALLRKTAILLLDFKTWEQPTQAEFIEFCENYLNISKSTGYRLIKELKAGNL</sequence>
<dbReference type="EMBL" id="PP836962">
    <property type="protein sequence ID" value="XCD09764.1"/>
    <property type="molecule type" value="Genomic_DNA"/>
</dbReference>
<organism evidence="1">
    <name type="scientific">Klebsiella phage vB_Kp_H01</name>
    <dbReference type="NCBI Taxonomy" id="3161140"/>
    <lineage>
        <taxon>Viruses</taxon>
        <taxon>Duplodnaviria</taxon>
        <taxon>Heunggongvirae</taxon>
        <taxon>Uroviricota</taxon>
        <taxon>Caudoviricetes</taxon>
    </lineage>
</organism>
<protein>
    <submittedName>
        <fullName evidence="1">Uncharacterized protein</fullName>
    </submittedName>
</protein>
<proteinExistence type="predicted"/>